<keyword evidence="1" id="KW-0732">Signal</keyword>
<evidence type="ECO:0000256" key="1">
    <source>
        <dbReference type="SAM" id="SignalP"/>
    </source>
</evidence>
<name>A0ABS9IZL8_9FLAO</name>
<dbReference type="InterPro" id="IPR019861">
    <property type="entry name" value="PorP/SprF_Bacteroidetes"/>
</dbReference>
<dbReference type="NCBIfam" id="TIGR03519">
    <property type="entry name" value="T9SS_PorP_fam"/>
    <property type="match status" value="1"/>
</dbReference>
<evidence type="ECO:0000313" key="3">
    <source>
        <dbReference type="EMBL" id="MCF8713628.1"/>
    </source>
</evidence>
<protein>
    <submittedName>
        <fullName evidence="3">PorP/SprF family type IX secretion system membrane protein</fullName>
    </submittedName>
</protein>
<evidence type="ECO:0000259" key="2">
    <source>
        <dbReference type="PROSITE" id="PS51724"/>
    </source>
</evidence>
<dbReference type="PROSITE" id="PS51724">
    <property type="entry name" value="SPOR"/>
    <property type="match status" value="1"/>
</dbReference>
<feature type="chain" id="PRO_5045602495" evidence="1">
    <location>
        <begin position="20"/>
        <end position="703"/>
    </location>
</feature>
<dbReference type="RefSeq" id="WP_236957594.1">
    <property type="nucleotide sequence ID" value="NZ_JAETXX010000001.1"/>
</dbReference>
<dbReference type="Pfam" id="PF05036">
    <property type="entry name" value="SPOR"/>
    <property type="match status" value="1"/>
</dbReference>
<gene>
    <name evidence="3" type="ORF">JM658_02215</name>
</gene>
<dbReference type="Pfam" id="PF11751">
    <property type="entry name" value="PorP_SprF"/>
    <property type="match status" value="1"/>
</dbReference>
<accession>A0ABS9IZL8</accession>
<dbReference type="InterPro" id="IPR007730">
    <property type="entry name" value="SPOR-like_dom"/>
</dbReference>
<evidence type="ECO:0000313" key="4">
    <source>
        <dbReference type="Proteomes" id="UP000829517"/>
    </source>
</evidence>
<feature type="signal peptide" evidence="1">
    <location>
        <begin position="1"/>
        <end position="19"/>
    </location>
</feature>
<sequence length="703" mass="79546">MKYRFILILLMLSSFCVSAQEDAPVASINIPAQNLLKFNRFVINPTFSTVHEDNSYLNLYHRNQWVSFDDNYQTYLGSYSGRIGDRSGLGLSVYHQRFGTIANFGVMANYAYGIRLSEISNLTFGFNVSYYNSGVDKGNINSSQPDDPTIANLQDGSLISFQPGINLSIGKFDVGFYAENAFDYNLRTSESLTDFQDKTFTGHLMYTNRFENGSGIMKDARLSALTRVRRVGEEDLNLSGSIILDLPKLGWVQTGYDDYYGLAAGLGFNITNRLSLGYTIEKGISGQVSNFGVTHEVNFAYSFQPTLSENRVFEDLEEDENLLLVDNEEVQDTITDKDAEIERLRNLVAENNMIIDEMMFKQDSMEEARKNDINKRFAYIIKYVNDNKGKGNEQEVKARAVAMMKEIDNDAYEKAEAKYNSDYNDIGTANKRSYAKANTVNNNEVSPKPKRGKTNVSATKKLVTSTTNLTDVENGAYVIANVFKSDKYLNAFLQDLESKGISAGYFEKGDLKYVYIKRYSSVADANAAYASQFNGLYDGDVWVMNIKNDNASQQKPISNTAYADAENSTEPIFNKENTNPNINTEVAILNNGLSQCTNRYVNRIFKSDHINLVEEAIAVDNDIISNPNKGYYLIANVFSDEENAKRYLKELKSEGYDANIFINPKNNYRYVYLSKYDTWQGAKNSYRTSVNYKNDIWIMPMKT</sequence>
<comment type="caution">
    <text evidence="3">The sequence shown here is derived from an EMBL/GenBank/DDBJ whole genome shotgun (WGS) entry which is preliminary data.</text>
</comment>
<dbReference type="SUPFAM" id="SSF110997">
    <property type="entry name" value="Sporulation related repeat"/>
    <property type="match status" value="1"/>
</dbReference>
<proteinExistence type="predicted"/>
<reference evidence="3 4" key="1">
    <citation type="submission" date="2021-01" db="EMBL/GenBank/DDBJ databases">
        <title>Genome sequencing of Joostella atrarenae M1-2 (= KCTC 23194).</title>
        <authorList>
            <person name="Zakaria M.R."/>
            <person name="Lam M.Q."/>
            <person name="Chong C.S."/>
        </authorList>
    </citation>
    <scope>NUCLEOTIDE SEQUENCE [LARGE SCALE GENOMIC DNA]</scope>
    <source>
        <strain evidence="3 4">M1-2</strain>
    </source>
</reference>
<dbReference type="EMBL" id="JAETXX010000001">
    <property type="protein sequence ID" value="MCF8713628.1"/>
    <property type="molecule type" value="Genomic_DNA"/>
</dbReference>
<dbReference type="InterPro" id="IPR036680">
    <property type="entry name" value="SPOR-like_sf"/>
</dbReference>
<organism evidence="3 4">
    <name type="scientific">Joostella atrarenae</name>
    <dbReference type="NCBI Taxonomy" id="679257"/>
    <lineage>
        <taxon>Bacteria</taxon>
        <taxon>Pseudomonadati</taxon>
        <taxon>Bacteroidota</taxon>
        <taxon>Flavobacteriia</taxon>
        <taxon>Flavobacteriales</taxon>
        <taxon>Flavobacteriaceae</taxon>
        <taxon>Joostella</taxon>
    </lineage>
</organism>
<dbReference type="Proteomes" id="UP000829517">
    <property type="component" value="Unassembled WGS sequence"/>
</dbReference>
<keyword evidence="4" id="KW-1185">Reference proteome</keyword>
<feature type="domain" description="SPOR" evidence="2">
    <location>
        <begin position="625"/>
        <end position="703"/>
    </location>
</feature>